<dbReference type="InterPro" id="IPR001870">
    <property type="entry name" value="B30.2/SPRY"/>
</dbReference>
<comment type="caution">
    <text evidence="2">The sequence shown here is derived from an EMBL/GenBank/DDBJ whole genome shotgun (WGS) entry which is preliminary data.</text>
</comment>
<evidence type="ECO:0000313" key="3">
    <source>
        <dbReference type="Proteomes" id="UP000289886"/>
    </source>
</evidence>
<dbReference type="InterPro" id="IPR003877">
    <property type="entry name" value="SPRY_dom"/>
</dbReference>
<feature type="domain" description="B30.2/SPRY" evidence="1">
    <location>
        <begin position="1"/>
        <end position="95"/>
    </location>
</feature>
<dbReference type="SUPFAM" id="SSF49899">
    <property type="entry name" value="Concanavalin A-like lectins/glucanases"/>
    <property type="match status" value="1"/>
</dbReference>
<evidence type="ECO:0000259" key="1">
    <source>
        <dbReference type="PROSITE" id="PS50188"/>
    </source>
</evidence>
<dbReference type="InterPro" id="IPR050143">
    <property type="entry name" value="TRIM/RBCC"/>
</dbReference>
<dbReference type="InterPro" id="IPR003879">
    <property type="entry name" value="Butyrophylin_SPRY"/>
</dbReference>
<proteinExistence type="predicted"/>
<reference evidence="2 3" key="1">
    <citation type="submission" date="2019-01" db="EMBL/GenBank/DDBJ databases">
        <title>Draft Genome and Complete Hox-Cluster Characterization of the Sterlet Sturgeon (Acipenser ruthenus).</title>
        <authorList>
            <person name="Wei Q."/>
        </authorList>
    </citation>
    <scope>NUCLEOTIDE SEQUENCE [LARGE SCALE GENOMIC DNA]</scope>
    <source>
        <strain evidence="2">WHYD16114868_AA</strain>
        <tissue evidence="2">Blood</tissue>
    </source>
</reference>
<dbReference type="Proteomes" id="UP000289886">
    <property type="component" value="Unassembled WGS sequence"/>
</dbReference>
<dbReference type="InterPro" id="IPR043136">
    <property type="entry name" value="B30.2/SPRY_sf"/>
</dbReference>
<dbReference type="Pfam" id="PF00622">
    <property type="entry name" value="SPRY"/>
    <property type="match status" value="1"/>
</dbReference>
<protein>
    <submittedName>
        <fullName evidence="2">E3 ubiquitin-protein ligase TRIM39</fullName>
    </submittedName>
</protein>
<dbReference type="PANTHER" id="PTHR24103">
    <property type="entry name" value="E3 UBIQUITIN-PROTEIN LIGASE TRIM"/>
    <property type="match status" value="1"/>
</dbReference>
<dbReference type="EMBL" id="SCEB01005813">
    <property type="protein sequence ID" value="RXM92691.1"/>
    <property type="molecule type" value="Genomic_DNA"/>
</dbReference>
<keyword evidence="3" id="KW-1185">Reference proteome</keyword>
<dbReference type="AlphaFoldDB" id="A0A444UWY4"/>
<accession>A0A444UWY4</accession>
<dbReference type="InterPro" id="IPR013320">
    <property type="entry name" value="ConA-like_dom_sf"/>
</dbReference>
<evidence type="ECO:0000313" key="2">
    <source>
        <dbReference type="EMBL" id="RXM92691.1"/>
    </source>
</evidence>
<dbReference type="Gene3D" id="2.60.120.920">
    <property type="match status" value="1"/>
</dbReference>
<dbReference type="PROSITE" id="PS50188">
    <property type="entry name" value="B302_SPRY"/>
    <property type="match status" value="1"/>
</dbReference>
<gene>
    <name evidence="2" type="ORF">EOD39_19867</name>
</gene>
<dbReference type="PRINTS" id="PR01407">
    <property type="entry name" value="BUTYPHLNCDUF"/>
</dbReference>
<name>A0A444UWY4_ACIRT</name>
<organism evidence="2 3">
    <name type="scientific">Acipenser ruthenus</name>
    <name type="common">Sterlet sturgeon</name>
    <dbReference type="NCBI Taxonomy" id="7906"/>
    <lineage>
        <taxon>Eukaryota</taxon>
        <taxon>Metazoa</taxon>
        <taxon>Chordata</taxon>
        <taxon>Craniata</taxon>
        <taxon>Vertebrata</taxon>
        <taxon>Euteleostomi</taxon>
        <taxon>Actinopterygii</taxon>
        <taxon>Chondrostei</taxon>
        <taxon>Acipenseriformes</taxon>
        <taxon>Acipenseridae</taxon>
        <taxon>Acipenser</taxon>
    </lineage>
</organism>
<sequence length="99" mass="11454">MIIVSPENGYWTVWLRISSGFRALTNTPTPLPLSLKPRKLGVYLDYEEGPVSFYNVETRSHIFTFSDTFTEKIYPFFSPGLFEQKNEAPLIIYPVSDRD</sequence>